<dbReference type="GO" id="GO:0005783">
    <property type="term" value="C:endoplasmic reticulum"/>
    <property type="evidence" value="ECO:0007669"/>
    <property type="project" value="TreeGrafter"/>
</dbReference>
<dbReference type="GO" id="GO:0035269">
    <property type="term" value="P:protein O-linked glycosylation via mannose"/>
    <property type="evidence" value="ECO:0007669"/>
    <property type="project" value="TreeGrafter"/>
</dbReference>
<dbReference type="KEGG" id="dpte:113793569"/>
<dbReference type="GO" id="GO:0097363">
    <property type="term" value="F:protein O-acetylglucosaminyltransferase activity"/>
    <property type="evidence" value="ECO:0007669"/>
    <property type="project" value="TreeGrafter"/>
</dbReference>
<gene>
    <name evidence="3" type="primary">LOC113793569</name>
</gene>
<feature type="chain" id="PRO_5028191994" evidence="1">
    <location>
        <begin position="22"/>
        <end position="624"/>
    </location>
</feature>
<keyword evidence="1" id="KW-0732">Signal</keyword>
<dbReference type="InterPro" id="IPR007657">
    <property type="entry name" value="Glycosyltransferase_61"/>
</dbReference>
<name>A0A6P6Y4R6_DERPT</name>
<organism evidence="2 3">
    <name type="scientific">Dermatophagoides pteronyssinus</name>
    <name type="common">European house dust mite</name>
    <dbReference type="NCBI Taxonomy" id="6956"/>
    <lineage>
        <taxon>Eukaryota</taxon>
        <taxon>Metazoa</taxon>
        <taxon>Ecdysozoa</taxon>
        <taxon>Arthropoda</taxon>
        <taxon>Chelicerata</taxon>
        <taxon>Arachnida</taxon>
        <taxon>Acari</taxon>
        <taxon>Acariformes</taxon>
        <taxon>Sarcoptiformes</taxon>
        <taxon>Astigmata</taxon>
        <taxon>Psoroptidia</taxon>
        <taxon>Analgoidea</taxon>
        <taxon>Pyroglyphidae</taxon>
        <taxon>Dermatophagoidinae</taxon>
        <taxon>Dermatophagoides</taxon>
    </lineage>
</organism>
<dbReference type="PANTHER" id="PTHR20961">
    <property type="entry name" value="GLYCOSYLTRANSFERASE"/>
    <property type="match status" value="1"/>
</dbReference>
<keyword evidence="2" id="KW-1185">Reference proteome</keyword>
<evidence type="ECO:0000256" key="1">
    <source>
        <dbReference type="SAM" id="SignalP"/>
    </source>
</evidence>
<proteinExistence type="predicted"/>
<dbReference type="AlphaFoldDB" id="A0A6P6Y4R6"/>
<protein>
    <submittedName>
        <fullName evidence="3">Protein O-linked-mannose beta-1,4-N-acetylglucosaminyltransferase 2-like</fullName>
    </submittedName>
</protein>
<dbReference type="OMA" id="EFQMRVV"/>
<dbReference type="Proteomes" id="UP000515146">
    <property type="component" value="Unplaced"/>
</dbReference>
<dbReference type="InParanoid" id="A0A6P6Y4R6"/>
<dbReference type="RefSeq" id="XP_027199419.1">
    <property type="nucleotide sequence ID" value="XM_027343618.1"/>
</dbReference>
<feature type="signal peptide" evidence="1">
    <location>
        <begin position="1"/>
        <end position="21"/>
    </location>
</feature>
<accession>A0A6P6Y4R6</accession>
<sequence>MPNKATIFITFFALFIALIVNKHDFIRQTIEELFKMYRTEFDEMSLLRKTSIKFVPPSSIWCSSSNPDEEKYCRFETLCYRTNSNEYFLLFDSNSSIFYPPSLFITNHTIFFGRLSAVWDHNRFLIKYLATIPFERREELRNGSQFYWIPGHTLIMSRFKPDNLLHLIHDDILPLQATIREQIGTNMIDILFFNDHWPLLLGHPFFKQLTKRVFSQNEFTSESVICFQNAYLGLSTSTVWYQYGFKRPQSPIPRKLEEYRYIQIQVNELREKLFSLMRLDRIDCPRRNIVLIAREENRRILNLNEFSRYISKKFSNNLDVILVSRDKIDNFIELKQLINRVMCAEKFVAMHGSEQILALFIKPPANNQIEVIELFPYGIEAERSTIYRTFAESILGYRYSAWTNPIRANTRFPNENVHGLSHLTEEQKNSIQKSIDEPLEPFLCCDHLGWLYRIYQDTIVDINIFNRFLDEMKMTTDQHHHSSSLLLLNHNHQFWNFGEVQNLRCQFISIKNDEDIDRIKIEWDPPWNLPFIIEQQQKHESQRQYHYEVIIQKENDTDLKQPVQHNVYHTSNTWFELKYNENSFHCFHVWIKIKLNRDKSENGIIKSHFNRRPLFCCQNDDGST</sequence>
<evidence type="ECO:0000313" key="3">
    <source>
        <dbReference type="RefSeq" id="XP_027199419.1"/>
    </source>
</evidence>
<reference evidence="3" key="1">
    <citation type="submission" date="2025-08" db="UniProtKB">
        <authorList>
            <consortium name="RefSeq"/>
        </authorList>
    </citation>
    <scope>IDENTIFICATION</scope>
    <source>
        <strain evidence="3">Airmid</strain>
    </source>
</reference>
<dbReference type="OrthoDB" id="529273at2759"/>
<evidence type="ECO:0000313" key="2">
    <source>
        <dbReference type="Proteomes" id="UP000515146"/>
    </source>
</evidence>
<dbReference type="PANTHER" id="PTHR20961:SF38">
    <property type="entry name" value="PROTEIN O-LINKED-MANNOSE BETA-1,4-N-ACETYLGLUCOSAMINYLTRANSFERASE 2"/>
    <property type="match status" value="1"/>
</dbReference>